<evidence type="ECO:0000313" key="3">
    <source>
        <dbReference type="Proteomes" id="UP001431209"/>
    </source>
</evidence>
<comment type="caution">
    <text evidence="2">The sequence shown here is derived from an EMBL/GenBank/DDBJ whole genome shotgun (WGS) entry which is preliminary data.</text>
</comment>
<dbReference type="PANTHER" id="PTHR10555">
    <property type="entry name" value="SORTING NEXIN"/>
    <property type="match status" value="1"/>
</dbReference>
<dbReference type="GO" id="GO:0035091">
    <property type="term" value="F:phosphatidylinositol binding"/>
    <property type="evidence" value="ECO:0007669"/>
    <property type="project" value="InterPro"/>
</dbReference>
<organism evidence="2 3">
    <name type="scientific">Acrasis kona</name>
    <dbReference type="NCBI Taxonomy" id="1008807"/>
    <lineage>
        <taxon>Eukaryota</taxon>
        <taxon>Discoba</taxon>
        <taxon>Heterolobosea</taxon>
        <taxon>Tetramitia</taxon>
        <taxon>Eutetramitia</taxon>
        <taxon>Acrasidae</taxon>
        <taxon>Acrasis</taxon>
    </lineage>
</organism>
<dbReference type="Proteomes" id="UP001431209">
    <property type="component" value="Unassembled WGS sequence"/>
</dbReference>
<gene>
    <name evidence="2" type="ORF">AKO1_000136</name>
</gene>
<dbReference type="PROSITE" id="PS50195">
    <property type="entry name" value="PX"/>
    <property type="match status" value="1"/>
</dbReference>
<dbReference type="CDD" id="cd06093">
    <property type="entry name" value="PX_domain"/>
    <property type="match status" value="1"/>
</dbReference>
<evidence type="ECO:0000313" key="2">
    <source>
        <dbReference type="EMBL" id="KAL0487738.1"/>
    </source>
</evidence>
<dbReference type="SUPFAM" id="SSF64268">
    <property type="entry name" value="PX domain"/>
    <property type="match status" value="1"/>
</dbReference>
<name>A0AAW2ZEE3_9EUKA</name>
<dbReference type="Gene3D" id="3.30.1520.10">
    <property type="entry name" value="Phox-like domain"/>
    <property type="match status" value="1"/>
</dbReference>
<sequence length="152" mass="17980">MQARIIGHSLSEEEDYVIYHVQCTYENQIWQVDRRYNEFNELYEKLMDKGTPKESIGTVPAKLWWGNMKEENILVRREGLQVYLASLLENKKTQYDPDVCEFLAVKFEFDEEEDRLVAVPTKQKAFWNPGQSMVETMSKHYGYNTSLTPELK</sequence>
<dbReference type="AlphaFoldDB" id="A0AAW2ZEE3"/>
<dbReference type="GO" id="GO:0005768">
    <property type="term" value="C:endosome"/>
    <property type="evidence" value="ECO:0007669"/>
    <property type="project" value="TreeGrafter"/>
</dbReference>
<protein>
    <submittedName>
        <fullName evidence="2">Nisch</fullName>
    </submittedName>
</protein>
<dbReference type="SMART" id="SM00312">
    <property type="entry name" value="PX"/>
    <property type="match status" value="1"/>
</dbReference>
<accession>A0AAW2ZEE3</accession>
<reference evidence="2 3" key="1">
    <citation type="submission" date="2024-03" db="EMBL/GenBank/DDBJ databases">
        <title>The Acrasis kona genome and developmental transcriptomes reveal deep origins of eukaryotic multicellular pathways.</title>
        <authorList>
            <person name="Sheikh S."/>
            <person name="Fu C.-J."/>
            <person name="Brown M.W."/>
            <person name="Baldauf S.L."/>
        </authorList>
    </citation>
    <scope>NUCLEOTIDE SEQUENCE [LARGE SCALE GENOMIC DNA]</scope>
    <source>
        <strain evidence="2 3">ATCC MYA-3509</strain>
    </source>
</reference>
<dbReference type="InterPro" id="IPR036871">
    <property type="entry name" value="PX_dom_sf"/>
</dbReference>
<keyword evidence="3" id="KW-1185">Reference proteome</keyword>
<evidence type="ECO:0000259" key="1">
    <source>
        <dbReference type="PROSITE" id="PS50195"/>
    </source>
</evidence>
<dbReference type="InterPro" id="IPR001683">
    <property type="entry name" value="PX_dom"/>
</dbReference>
<dbReference type="Pfam" id="PF00787">
    <property type="entry name" value="PX"/>
    <property type="match status" value="1"/>
</dbReference>
<dbReference type="EMBL" id="JAOPGA020001371">
    <property type="protein sequence ID" value="KAL0487738.1"/>
    <property type="molecule type" value="Genomic_DNA"/>
</dbReference>
<proteinExistence type="predicted"/>
<feature type="domain" description="PX" evidence="1">
    <location>
        <begin position="1"/>
        <end position="116"/>
    </location>
</feature>
<dbReference type="PANTHER" id="PTHR10555:SF170">
    <property type="entry name" value="FI18122P1"/>
    <property type="match status" value="1"/>
</dbReference>